<dbReference type="EMBL" id="JAINUF010000001">
    <property type="protein sequence ID" value="KAJ8381800.1"/>
    <property type="molecule type" value="Genomic_DNA"/>
</dbReference>
<feature type="region of interest" description="Disordered" evidence="1">
    <location>
        <begin position="95"/>
        <end position="115"/>
    </location>
</feature>
<feature type="region of interest" description="Disordered" evidence="1">
    <location>
        <begin position="36"/>
        <end position="66"/>
    </location>
</feature>
<evidence type="ECO:0000256" key="1">
    <source>
        <dbReference type="SAM" id="MobiDB-lite"/>
    </source>
</evidence>
<sequence length="115" mass="12463">MATEAATAIHRALKFHGSVGCWRPNAGHPLMAVRKRVQSTTPEERNDHTVLSGPCPGGSVTGPETHGHTCRCTCRLLEQRATLTRLCGPVNRAAAHNTEKRIRRGAAARAPHRSQ</sequence>
<feature type="compositionally biased region" description="Basic residues" evidence="1">
    <location>
        <begin position="101"/>
        <end position="115"/>
    </location>
</feature>
<comment type="caution">
    <text evidence="2">The sequence shown here is derived from an EMBL/GenBank/DDBJ whole genome shotgun (WGS) entry which is preliminary data.</text>
</comment>
<dbReference type="AlphaFoldDB" id="A0A9Q1GCS1"/>
<protein>
    <submittedName>
        <fullName evidence="2">Uncharacterized protein</fullName>
    </submittedName>
</protein>
<gene>
    <name evidence="2" type="ORF">SKAU_G00025780</name>
</gene>
<evidence type="ECO:0000313" key="2">
    <source>
        <dbReference type="EMBL" id="KAJ8381800.1"/>
    </source>
</evidence>
<reference evidence="2" key="1">
    <citation type="journal article" date="2023" name="Science">
        <title>Genome structures resolve the early diversification of teleost fishes.</title>
        <authorList>
            <person name="Parey E."/>
            <person name="Louis A."/>
            <person name="Montfort J."/>
            <person name="Bouchez O."/>
            <person name="Roques C."/>
            <person name="Iampietro C."/>
            <person name="Lluch J."/>
            <person name="Castinel A."/>
            <person name="Donnadieu C."/>
            <person name="Desvignes T."/>
            <person name="Floi Bucao C."/>
            <person name="Jouanno E."/>
            <person name="Wen M."/>
            <person name="Mejri S."/>
            <person name="Dirks R."/>
            <person name="Jansen H."/>
            <person name="Henkel C."/>
            <person name="Chen W.J."/>
            <person name="Zahm M."/>
            <person name="Cabau C."/>
            <person name="Klopp C."/>
            <person name="Thompson A.W."/>
            <person name="Robinson-Rechavi M."/>
            <person name="Braasch I."/>
            <person name="Lecointre G."/>
            <person name="Bobe J."/>
            <person name="Postlethwait J.H."/>
            <person name="Berthelot C."/>
            <person name="Roest Crollius H."/>
            <person name="Guiguen Y."/>
        </authorList>
    </citation>
    <scope>NUCLEOTIDE SEQUENCE</scope>
    <source>
        <strain evidence="2">WJC10195</strain>
    </source>
</reference>
<name>A0A9Q1GCS1_SYNKA</name>
<keyword evidence="3" id="KW-1185">Reference proteome</keyword>
<accession>A0A9Q1GCS1</accession>
<evidence type="ECO:0000313" key="3">
    <source>
        <dbReference type="Proteomes" id="UP001152622"/>
    </source>
</evidence>
<proteinExistence type="predicted"/>
<dbReference type="Proteomes" id="UP001152622">
    <property type="component" value="Chromosome 1"/>
</dbReference>
<organism evidence="2 3">
    <name type="scientific">Synaphobranchus kaupii</name>
    <name type="common">Kaup's arrowtooth eel</name>
    <dbReference type="NCBI Taxonomy" id="118154"/>
    <lineage>
        <taxon>Eukaryota</taxon>
        <taxon>Metazoa</taxon>
        <taxon>Chordata</taxon>
        <taxon>Craniata</taxon>
        <taxon>Vertebrata</taxon>
        <taxon>Euteleostomi</taxon>
        <taxon>Actinopterygii</taxon>
        <taxon>Neopterygii</taxon>
        <taxon>Teleostei</taxon>
        <taxon>Anguilliformes</taxon>
        <taxon>Synaphobranchidae</taxon>
        <taxon>Synaphobranchus</taxon>
    </lineage>
</organism>